<organism evidence="5 6">
    <name type="scientific">Flexivirga caeni</name>
    <dbReference type="NCBI Taxonomy" id="2294115"/>
    <lineage>
        <taxon>Bacteria</taxon>
        <taxon>Bacillati</taxon>
        <taxon>Actinomycetota</taxon>
        <taxon>Actinomycetes</taxon>
        <taxon>Micrococcales</taxon>
        <taxon>Dermacoccaceae</taxon>
        <taxon>Flexivirga</taxon>
    </lineage>
</organism>
<name>A0A3M9MFB6_9MICO</name>
<protein>
    <submittedName>
        <fullName evidence="5">Sugar ABC transporter substrate-binding protein</fullName>
    </submittedName>
</protein>
<dbReference type="OrthoDB" id="9813037at2"/>
<reference evidence="5 6" key="1">
    <citation type="submission" date="2018-11" db="EMBL/GenBank/DDBJ databases">
        <title>Draft genome of Simplicispira Flexivirga sp. BO-16.</title>
        <authorList>
            <person name="Im W.T."/>
        </authorList>
    </citation>
    <scope>NUCLEOTIDE SEQUENCE [LARGE SCALE GENOMIC DNA]</scope>
    <source>
        <strain evidence="5 6">BO-16</strain>
    </source>
</reference>
<gene>
    <name evidence="5" type="ORF">EFY87_04535</name>
</gene>
<dbReference type="RefSeq" id="WP_123270285.1">
    <property type="nucleotide sequence ID" value="NZ_RJJQ01000003.1"/>
</dbReference>
<dbReference type="Proteomes" id="UP000271678">
    <property type="component" value="Unassembled WGS sequence"/>
</dbReference>
<feature type="domain" description="Periplasmic binding protein" evidence="4">
    <location>
        <begin position="60"/>
        <end position="313"/>
    </location>
</feature>
<feature type="chain" id="PRO_5017927865" evidence="3">
    <location>
        <begin position="36"/>
        <end position="337"/>
    </location>
</feature>
<dbReference type="PANTHER" id="PTHR30036:SF7">
    <property type="entry name" value="ABC TRANSPORTER PERIPLASMIC-BINDING PROTEIN YPHF"/>
    <property type="match status" value="1"/>
</dbReference>
<dbReference type="Gene3D" id="3.40.50.2300">
    <property type="match status" value="2"/>
</dbReference>
<evidence type="ECO:0000256" key="1">
    <source>
        <dbReference type="ARBA" id="ARBA00004196"/>
    </source>
</evidence>
<comment type="similarity">
    <text evidence="2">Belongs to the bacterial solute-binding protein 2 family.</text>
</comment>
<feature type="signal peptide" evidence="3">
    <location>
        <begin position="1"/>
        <end position="35"/>
    </location>
</feature>
<comment type="subcellular location">
    <subcellularLocation>
        <location evidence="1">Cell envelope</location>
    </subcellularLocation>
</comment>
<dbReference type="InterPro" id="IPR028082">
    <property type="entry name" value="Peripla_BP_I"/>
</dbReference>
<evidence type="ECO:0000313" key="6">
    <source>
        <dbReference type="Proteomes" id="UP000271678"/>
    </source>
</evidence>
<keyword evidence="6" id="KW-1185">Reference proteome</keyword>
<accession>A0A3M9MFB6</accession>
<evidence type="ECO:0000313" key="5">
    <source>
        <dbReference type="EMBL" id="RNI24242.1"/>
    </source>
</evidence>
<keyword evidence="3" id="KW-0732">Signal</keyword>
<evidence type="ECO:0000256" key="3">
    <source>
        <dbReference type="SAM" id="SignalP"/>
    </source>
</evidence>
<dbReference type="PANTHER" id="PTHR30036">
    <property type="entry name" value="D-XYLOSE-BINDING PERIPLASMIC PROTEIN"/>
    <property type="match status" value="1"/>
</dbReference>
<sequence length="337" mass="34532">MNDSIPTPTRRVRATMIKRATASIALASVASLAVAACSSGGSSGSTTSGGGKKSSKTTVALVTINETAAFFTQMNKGAQAEAKKLGVSLIINNPDNAVSKQNTAVEDYANQGIKAEIVDSINGPSVYSAIKYAHGKGTHIVAVDSILDSPAVDTQIGVDNEAAGKQLGDYYCTWAKTNLPQGKGKIGVVAALNSPIQIQRQKGFVNTAKACGGSIVQTVDGQNVESTAQTAAQNLVTAQPSMTVVYDTGEPANIGAISALKQAKSKAALFGWDLDPAGIAAIKSGAEVAAIQQNPYQEGVEAVEAAVKLIEGQQAPKNVTAPATVITKRNVGSVTPY</sequence>
<evidence type="ECO:0000259" key="4">
    <source>
        <dbReference type="Pfam" id="PF13407"/>
    </source>
</evidence>
<dbReference type="InterPro" id="IPR050555">
    <property type="entry name" value="Bact_Solute-Bind_Prot2"/>
</dbReference>
<evidence type="ECO:0000256" key="2">
    <source>
        <dbReference type="ARBA" id="ARBA00007639"/>
    </source>
</evidence>
<dbReference type="Pfam" id="PF13407">
    <property type="entry name" value="Peripla_BP_4"/>
    <property type="match status" value="1"/>
</dbReference>
<dbReference type="GO" id="GO:0030246">
    <property type="term" value="F:carbohydrate binding"/>
    <property type="evidence" value="ECO:0007669"/>
    <property type="project" value="TreeGrafter"/>
</dbReference>
<dbReference type="SUPFAM" id="SSF53822">
    <property type="entry name" value="Periplasmic binding protein-like I"/>
    <property type="match status" value="1"/>
</dbReference>
<dbReference type="AlphaFoldDB" id="A0A3M9MFB6"/>
<dbReference type="EMBL" id="RJJQ01000003">
    <property type="protein sequence ID" value="RNI24242.1"/>
    <property type="molecule type" value="Genomic_DNA"/>
</dbReference>
<dbReference type="GO" id="GO:0030288">
    <property type="term" value="C:outer membrane-bounded periplasmic space"/>
    <property type="evidence" value="ECO:0007669"/>
    <property type="project" value="TreeGrafter"/>
</dbReference>
<dbReference type="InterPro" id="IPR025997">
    <property type="entry name" value="SBP_2_dom"/>
</dbReference>
<proteinExistence type="inferred from homology"/>
<comment type="caution">
    <text evidence="5">The sequence shown here is derived from an EMBL/GenBank/DDBJ whole genome shotgun (WGS) entry which is preliminary data.</text>
</comment>